<sequence>MVGAQNVGISNGSYFICNSLADYDASKARDVFTVNKKWLEDSVKEWEILSVDVYVSWPRRATSRKYRTPIKDNTAMNSDREAPSTAKKVKTRSPEQSDSVKKEASSTGKKAKIRSPEERDIVKRQALSTGCMKTYPPAEEHAASLCKRRLNFDWRRLSDYKPSEMVVQVQIPRSNMEKKIGTDEFKGALSGSYAEMANIHSGGQCIKNTISASSFRVSRNSGEVIMDKPQLVEYEEKLALANRKQFVLMVQAHFKEKCCSLPDDIAEWLACIIDVGKVSDRVLKNHINMQHPVDIYGSFVAMYYILMRLKEEDFTQFVQIMNSNIMRKYIPWVQNFRWKLLNDTVKYIHPKMAELNNLRSQVSNSGAIGQAVIYKPKKRDPDLSGILEVVRDCFTHPAMIHQVFLLPVLLAEGYPRLLFDLQRKLFELGHLMNLR</sequence>
<dbReference type="PANTHER" id="PTHR35161:SF15">
    <property type="entry name" value="OS07G0690800 PROTEIN"/>
    <property type="match status" value="1"/>
</dbReference>
<dbReference type="EnsemblPlants" id="TraesCS6D02G129500.1">
    <property type="protein sequence ID" value="TraesCS6D02G129500.1"/>
    <property type="gene ID" value="TraesCS6D02G129500"/>
</dbReference>
<accession>A0A3B6QF02</accession>
<name>A0A3B6QF02_WHEAT</name>
<evidence type="ECO:0000256" key="1">
    <source>
        <dbReference type="SAM" id="MobiDB-lite"/>
    </source>
</evidence>
<dbReference type="OrthoDB" id="585523at2759"/>
<organism evidence="2">
    <name type="scientific">Triticum aestivum</name>
    <name type="common">Wheat</name>
    <dbReference type="NCBI Taxonomy" id="4565"/>
    <lineage>
        <taxon>Eukaryota</taxon>
        <taxon>Viridiplantae</taxon>
        <taxon>Streptophyta</taxon>
        <taxon>Embryophyta</taxon>
        <taxon>Tracheophyta</taxon>
        <taxon>Spermatophyta</taxon>
        <taxon>Magnoliopsida</taxon>
        <taxon>Liliopsida</taxon>
        <taxon>Poales</taxon>
        <taxon>Poaceae</taxon>
        <taxon>BOP clade</taxon>
        <taxon>Pooideae</taxon>
        <taxon>Triticodae</taxon>
        <taxon>Triticeae</taxon>
        <taxon>Triticinae</taxon>
        <taxon>Triticum</taxon>
    </lineage>
</organism>
<dbReference type="STRING" id="4565.A0A3B6QF02"/>
<dbReference type="GeneID" id="123143978"/>
<evidence type="ECO:0008006" key="4">
    <source>
        <dbReference type="Google" id="ProtNLM"/>
    </source>
</evidence>
<gene>
    <name evidence="2" type="primary">LOC123143978</name>
</gene>
<dbReference type="PANTHER" id="PTHR35161">
    <property type="entry name" value="OS02G0303100 PROTEIN"/>
    <property type="match status" value="1"/>
</dbReference>
<dbReference type="RefSeq" id="XP_044418917.1">
    <property type="nucleotide sequence ID" value="XM_044562982.1"/>
</dbReference>
<reference evidence="2" key="1">
    <citation type="submission" date="2018-08" db="EMBL/GenBank/DDBJ databases">
        <authorList>
            <person name="Rossello M."/>
        </authorList>
    </citation>
    <scope>NUCLEOTIDE SEQUENCE [LARGE SCALE GENOMIC DNA]</scope>
    <source>
        <strain evidence="2">cv. Chinese Spring</strain>
    </source>
</reference>
<reference evidence="2" key="2">
    <citation type="submission" date="2018-10" db="UniProtKB">
        <authorList>
            <consortium name="EnsemblPlants"/>
        </authorList>
    </citation>
    <scope>IDENTIFICATION</scope>
</reference>
<feature type="compositionally biased region" description="Basic and acidic residues" evidence="1">
    <location>
        <begin position="92"/>
        <end position="104"/>
    </location>
</feature>
<dbReference type="Gramene" id="TraesROB_scaffold_037943_01G000100.1">
    <property type="protein sequence ID" value="TraesROB_scaffold_037943_01G000100.1"/>
    <property type="gene ID" value="TraesROB_scaffold_037943_01G000100"/>
</dbReference>
<proteinExistence type="predicted"/>
<feature type="region of interest" description="Disordered" evidence="1">
    <location>
        <begin position="68"/>
        <end position="120"/>
    </location>
</feature>
<dbReference type="Gramene" id="TraesCAD_scaffold_040968_01G000200.1">
    <property type="protein sequence ID" value="TraesCAD_scaffold_040968_01G000200.1"/>
    <property type="gene ID" value="TraesCAD_scaffold_040968_01G000200"/>
</dbReference>
<dbReference type="Proteomes" id="UP000019116">
    <property type="component" value="Chromosome 6D"/>
</dbReference>
<dbReference type="AlphaFoldDB" id="A0A3B6QF02"/>
<dbReference type="Gramene" id="TraesWEE_scaffold_028684_01G000200.1">
    <property type="protein sequence ID" value="TraesWEE_scaffold_028684_01G000200.1"/>
    <property type="gene ID" value="TraesWEE_scaffold_028684_01G000200"/>
</dbReference>
<dbReference type="Gramene" id="TraesRN6D0100312900.1">
    <property type="protein sequence ID" value="TraesRN6D0100312900.1"/>
    <property type="gene ID" value="TraesRN6D0100312900"/>
</dbReference>
<dbReference type="Gramene" id="TraesCS6D02G129500.1">
    <property type="protein sequence ID" value="TraesCS6D02G129500.1"/>
    <property type="gene ID" value="TraesCS6D02G129500"/>
</dbReference>
<protein>
    <recommendedName>
        <fullName evidence="4">BRCT domain-containing protein</fullName>
    </recommendedName>
</protein>
<dbReference type="Gramene" id="TraesCS6D03G0286300.1">
    <property type="protein sequence ID" value="TraesCS6D03G0286300.1.CDS"/>
    <property type="gene ID" value="TraesCS6D03G0286300"/>
</dbReference>
<keyword evidence="3" id="KW-1185">Reference proteome</keyword>
<evidence type="ECO:0000313" key="3">
    <source>
        <dbReference type="Proteomes" id="UP000019116"/>
    </source>
</evidence>
<evidence type="ECO:0000313" key="2">
    <source>
        <dbReference type="EnsemblPlants" id="TraesCS6D02G129500.1"/>
    </source>
</evidence>
<dbReference type="OMA" id="VLINELW"/>
<dbReference type="Gramene" id="TraesCLE_scaffold_036639_01G000100.1">
    <property type="protein sequence ID" value="TraesCLE_scaffold_036639_01G000100.1"/>
    <property type="gene ID" value="TraesCLE_scaffold_036639_01G000100"/>
</dbReference>